<dbReference type="EMBL" id="JACGWO010000009">
    <property type="protein sequence ID" value="KAK4418366.1"/>
    <property type="molecule type" value="Genomic_DNA"/>
</dbReference>
<keyword evidence="4" id="KW-1185">Reference proteome</keyword>
<feature type="signal peptide" evidence="2">
    <location>
        <begin position="1"/>
        <end position="25"/>
    </location>
</feature>
<protein>
    <submittedName>
        <fullName evidence="3">Uncharacterized protein</fullName>
    </submittedName>
</protein>
<gene>
    <name evidence="3" type="ORF">Salat_2249300</name>
</gene>
<sequence length="115" mass="12378">MRSAKTIVVITALLLLVSMKPSCEATRMLDEEEQQWMKREERLVLPSLQRGRPMGPPSPNGCTWIPGGGGKPCTATSIGQRNFAVVASRPPPPARAGNDAYPEQMVQFGVASGSK</sequence>
<dbReference type="AlphaFoldDB" id="A0AAE1XVJ1"/>
<proteinExistence type="predicted"/>
<keyword evidence="2" id="KW-0732">Signal</keyword>
<dbReference type="PANTHER" id="PTHR33592:SF3">
    <property type="entry name" value="TRANSMEMBRANE PROTEIN"/>
    <property type="match status" value="1"/>
</dbReference>
<feature type="chain" id="PRO_5042228162" evidence="2">
    <location>
        <begin position="26"/>
        <end position="115"/>
    </location>
</feature>
<evidence type="ECO:0000313" key="4">
    <source>
        <dbReference type="Proteomes" id="UP001293254"/>
    </source>
</evidence>
<organism evidence="3 4">
    <name type="scientific">Sesamum alatum</name>
    <dbReference type="NCBI Taxonomy" id="300844"/>
    <lineage>
        <taxon>Eukaryota</taxon>
        <taxon>Viridiplantae</taxon>
        <taxon>Streptophyta</taxon>
        <taxon>Embryophyta</taxon>
        <taxon>Tracheophyta</taxon>
        <taxon>Spermatophyta</taxon>
        <taxon>Magnoliopsida</taxon>
        <taxon>eudicotyledons</taxon>
        <taxon>Gunneridae</taxon>
        <taxon>Pentapetalae</taxon>
        <taxon>asterids</taxon>
        <taxon>lamiids</taxon>
        <taxon>Lamiales</taxon>
        <taxon>Pedaliaceae</taxon>
        <taxon>Sesamum</taxon>
    </lineage>
</organism>
<evidence type="ECO:0000256" key="2">
    <source>
        <dbReference type="SAM" id="SignalP"/>
    </source>
</evidence>
<accession>A0AAE1XVJ1</accession>
<dbReference type="Proteomes" id="UP001293254">
    <property type="component" value="Unassembled WGS sequence"/>
</dbReference>
<name>A0AAE1XVJ1_9LAMI</name>
<evidence type="ECO:0000313" key="3">
    <source>
        <dbReference type="EMBL" id="KAK4418366.1"/>
    </source>
</evidence>
<dbReference type="PANTHER" id="PTHR33592">
    <property type="entry name" value="TRANSMEMBRANE PROTEIN"/>
    <property type="match status" value="1"/>
</dbReference>
<reference evidence="3" key="2">
    <citation type="journal article" date="2024" name="Plant">
        <title>Genomic evolution and insights into agronomic trait innovations of Sesamum species.</title>
        <authorList>
            <person name="Miao H."/>
            <person name="Wang L."/>
            <person name="Qu L."/>
            <person name="Liu H."/>
            <person name="Sun Y."/>
            <person name="Le M."/>
            <person name="Wang Q."/>
            <person name="Wei S."/>
            <person name="Zheng Y."/>
            <person name="Lin W."/>
            <person name="Duan Y."/>
            <person name="Cao H."/>
            <person name="Xiong S."/>
            <person name="Wang X."/>
            <person name="Wei L."/>
            <person name="Li C."/>
            <person name="Ma Q."/>
            <person name="Ju M."/>
            <person name="Zhao R."/>
            <person name="Li G."/>
            <person name="Mu C."/>
            <person name="Tian Q."/>
            <person name="Mei H."/>
            <person name="Zhang T."/>
            <person name="Gao T."/>
            <person name="Zhang H."/>
        </authorList>
    </citation>
    <scope>NUCLEOTIDE SEQUENCE</scope>
    <source>
        <strain evidence="3">3651</strain>
    </source>
</reference>
<comment type="caution">
    <text evidence="3">The sequence shown here is derived from an EMBL/GenBank/DDBJ whole genome shotgun (WGS) entry which is preliminary data.</text>
</comment>
<feature type="region of interest" description="Disordered" evidence="1">
    <location>
        <begin position="46"/>
        <end position="68"/>
    </location>
</feature>
<reference evidence="3" key="1">
    <citation type="submission" date="2020-06" db="EMBL/GenBank/DDBJ databases">
        <authorList>
            <person name="Li T."/>
            <person name="Hu X."/>
            <person name="Zhang T."/>
            <person name="Song X."/>
            <person name="Zhang H."/>
            <person name="Dai N."/>
            <person name="Sheng W."/>
            <person name="Hou X."/>
            <person name="Wei L."/>
        </authorList>
    </citation>
    <scope>NUCLEOTIDE SEQUENCE</scope>
    <source>
        <strain evidence="3">3651</strain>
        <tissue evidence="3">Leaf</tissue>
    </source>
</reference>
<evidence type="ECO:0000256" key="1">
    <source>
        <dbReference type="SAM" id="MobiDB-lite"/>
    </source>
</evidence>